<dbReference type="OrthoDB" id="9762443at2"/>
<dbReference type="PANTHER" id="PTHR46388:SF2">
    <property type="entry name" value="NHL REPEAT-CONTAINING PROTEIN 2"/>
    <property type="match status" value="1"/>
</dbReference>
<dbReference type="EMBL" id="OUNR01000017">
    <property type="protein sequence ID" value="SPP65734.1"/>
    <property type="molecule type" value="Genomic_DNA"/>
</dbReference>
<proteinExistence type="predicted"/>
<gene>
    <name evidence="3" type="ORF">NITLEN_40207</name>
</gene>
<keyword evidence="4" id="KW-1185">Reference proteome</keyword>
<dbReference type="RefSeq" id="WP_121989979.1">
    <property type="nucleotide sequence ID" value="NZ_OUNR01000017.1"/>
</dbReference>
<evidence type="ECO:0000313" key="3">
    <source>
        <dbReference type="EMBL" id="SPP65734.1"/>
    </source>
</evidence>
<dbReference type="InParanoid" id="A0A330LA36"/>
<evidence type="ECO:0000313" key="4">
    <source>
        <dbReference type="Proteomes" id="UP000248168"/>
    </source>
</evidence>
<name>A0A330LA36_9BACT</name>
<dbReference type="InterPro" id="IPR011042">
    <property type="entry name" value="6-blade_b-propeller_TolB-like"/>
</dbReference>
<dbReference type="InterPro" id="IPR056822">
    <property type="entry name" value="TEN_NHL"/>
</dbReference>
<evidence type="ECO:0000256" key="1">
    <source>
        <dbReference type="ARBA" id="ARBA00022737"/>
    </source>
</evidence>
<dbReference type="InterPro" id="IPR000033">
    <property type="entry name" value="LDLR_classB_rpt"/>
</dbReference>
<dbReference type="InterPro" id="IPR001258">
    <property type="entry name" value="NHL_repeat"/>
</dbReference>
<reference evidence="4" key="1">
    <citation type="submission" date="2018-04" db="EMBL/GenBank/DDBJ databases">
        <authorList>
            <person name="Lucker S."/>
            <person name="Sakoula D."/>
        </authorList>
    </citation>
    <scope>NUCLEOTIDE SEQUENCE [LARGE SCALE GENOMIC DNA]</scope>
</reference>
<dbReference type="Pfam" id="PF25021">
    <property type="entry name" value="TEN_NHL"/>
    <property type="match status" value="1"/>
</dbReference>
<protein>
    <recommendedName>
        <fullName evidence="2">Teneurin NHL domain-containing protein</fullName>
    </recommendedName>
</protein>
<dbReference type="Proteomes" id="UP000248168">
    <property type="component" value="Unassembled WGS sequence"/>
</dbReference>
<dbReference type="AlphaFoldDB" id="A0A330LA36"/>
<organism evidence="3 4">
    <name type="scientific">Nitrospira lenta</name>
    <dbReference type="NCBI Taxonomy" id="1436998"/>
    <lineage>
        <taxon>Bacteria</taxon>
        <taxon>Pseudomonadati</taxon>
        <taxon>Nitrospirota</taxon>
        <taxon>Nitrospiria</taxon>
        <taxon>Nitrospirales</taxon>
        <taxon>Nitrospiraceae</taxon>
        <taxon>Nitrospira</taxon>
    </lineage>
</organism>
<dbReference type="SMART" id="SM00135">
    <property type="entry name" value="LY"/>
    <property type="match status" value="4"/>
</dbReference>
<dbReference type="PANTHER" id="PTHR46388">
    <property type="entry name" value="NHL REPEAT-CONTAINING PROTEIN 2"/>
    <property type="match status" value="1"/>
</dbReference>
<sequence>MDTELQLAGGYIETFAGNGKARSTGDGKRAVKAGIPLPHHVALDKEEKWLYFAESGSDRIRRVNIAEGTLHNFAGIGETCYSGDEGLCGEAGLYLPLDVAFDSQNNLFICDSGSNRIRRVDRETGVITTVVGTGQHGFNGDGSALEVNLTWPAAIAFDRDDVMYIADTQAHKVRRFDARTGMVTTVAGAWTAEDESREQPLVARSLVVLSGDAIGIDFSDDQGWLMPVCSDGLDLSMYLDDGKPATEARLYDLVGMAVDSKGNIVVVDKGSNRVRKIDMQTGIISTVAGICRYGYDGDDKPAVKSMLHAPEGVVFDAEDNLYVADTMNHRVRRIDAVTGTITTVAGNGDSGYEDKNMGGCGAARFVAKESAGTVKHGDGLLGIEAVVNSPVGLTLDSQDHLYICERGENKIRRVKLS</sequence>
<evidence type="ECO:0000259" key="2">
    <source>
        <dbReference type="Pfam" id="PF25021"/>
    </source>
</evidence>
<dbReference type="Gene3D" id="2.120.10.30">
    <property type="entry name" value="TolB, C-terminal domain"/>
    <property type="match status" value="4"/>
</dbReference>
<feature type="domain" description="Teneurin NHL" evidence="2">
    <location>
        <begin position="40"/>
        <end position="136"/>
    </location>
</feature>
<keyword evidence="1" id="KW-0677">Repeat</keyword>
<dbReference type="SUPFAM" id="SSF63825">
    <property type="entry name" value="YWTD domain"/>
    <property type="match status" value="1"/>
</dbReference>
<accession>A0A330LA36</accession>
<dbReference type="Pfam" id="PF01436">
    <property type="entry name" value="NHL"/>
    <property type="match status" value="2"/>
</dbReference>